<protein>
    <submittedName>
        <fullName evidence="1">10667_t:CDS:1</fullName>
    </submittedName>
</protein>
<proteinExistence type="predicted"/>
<sequence length="77" mass="8910">MEKNLLESLNNFIDKKNSKKNLSDNIIIPRVKDEDIVYHLTFLSISFKSIFQGSLTNTGVQLYNSDNKRLILCSQNF</sequence>
<evidence type="ECO:0000313" key="2">
    <source>
        <dbReference type="Proteomes" id="UP000789570"/>
    </source>
</evidence>
<gene>
    <name evidence="1" type="ORF">FCALED_LOCUS8434</name>
</gene>
<organism evidence="1 2">
    <name type="scientific">Funneliformis caledonium</name>
    <dbReference type="NCBI Taxonomy" id="1117310"/>
    <lineage>
        <taxon>Eukaryota</taxon>
        <taxon>Fungi</taxon>
        <taxon>Fungi incertae sedis</taxon>
        <taxon>Mucoromycota</taxon>
        <taxon>Glomeromycotina</taxon>
        <taxon>Glomeromycetes</taxon>
        <taxon>Glomerales</taxon>
        <taxon>Glomeraceae</taxon>
        <taxon>Funneliformis</taxon>
    </lineage>
</organism>
<dbReference type="Proteomes" id="UP000789570">
    <property type="component" value="Unassembled WGS sequence"/>
</dbReference>
<name>A0A9N9CBR5_9GLOM</name>
<dbReference type="EMBL" id="CAJVPQ010002458">
    <property type="protein sequence ID" value="CAG8597841.1"/>
    <property type="molecule type" value="Genomic_DNA"/>
</dbReference>
<comment type="caution">
    <text evidence="1">The sequence shown here is derived from an EMBL/GenBank/DDBJ whole genome shotgun (WGS) entry which is preliminary data.</text>
</comment>
<evidence type="ECO:0000313" key="1">
    <source>
        <dbReference type="EMBL" id="CAG8597841.1"/>
    </source>
</evidence>
<dbReference type="AlphaFoldDB" id="A0A9N9CBR5"/>
<accession>A0A9N9CBR5</accession>
<keyword evidence="2" id="KW-1185">Reference proteome</keyword>
<reference evidence="1" key="1">
    <citation type="submission" date="2021-06" db="EMBL/GenBank/DDBJ databases">
        <authorList>
            <person name="Kallberg Y."/>
            <person name="Tangrot J."/>
            <person name="Rosling A."/>
        </authorList>
    </citation>
    <scope>NUCLEOTIDE SEQUENCE</scope>
    <source>
        <strain evidence="1">UK204</strain>
    </source>
</reference>